<dbReference type="InterPro" id="IPR056247">
    <property type="entry name" value="KH_DEAH11/12_2nd"/>
</dbReference>
<dbReference type="SMART" id="SM00647">
    <property type="entry name" value="IBR"/>
    <property type="match status" value="2"/>
</dbReference>
<dbReference type="PROSITE" id="PS51873">
    <property type="entry name" value="TRIAD"/>
    <property type="match status" value="1"/>
</dbReference>
<dbReference type="PANTHER" id="PTHR18934:SF81">
    <property type="entry name" value="ATP-DEPENDENT RNA HELICASE DEAH11, CHLOROPLASTIC-RELATED"/>
    <property type="match status" value="1"/>
</dbReference>
<dbReference type="InterPro" id="IPR011709">
    <property type="entry name" value="DEAD-box_helicase_OB_fold"/>
</dbReference>
<keyword evidence="9" id="KW-0862">Zinc</keyword>
<dbReference type="InterPro" id="IPR001650">
    <property type="entry name" value="Helicase_C-like"/>
</dbReference>
<dbReference type="InterPro" id="IPR027417">
    <property type="entry name" value="P-loop_NTPase"/>
</dbReference>
<dbReference type="CDD" id="cd00590">
    <property type="entry name" value="RRM_SF"/>
    <property type="match status" value="1"/>
</dbReference>
<keyword evidence="2" id="KW-0479">Metal-binding</keyword>
<evidence type="ECO:0000256" key="10">
    <source>
        <dbReference type="ARBA" id="ARBA00022840"/>
    </source>
</evidence>
<dbReference type="GO" id="GO:0003723">
    <property type="term" value="F:RNA binding"/>
    <property type="evidence" value="ECO:0007669"/>
    <property type="project" value="TreeGrafter"/>
</dbReference>
<evidence type="ECO:0008006" key="18">
    <source>
        <dbReference type="Google" id="ProtNLM"/>
    </source>
</evidence>
<gene>
    <name evidence="16" type="ORF">AXG93_2062s1290</name>
</gene>
<evidence type="ECO:0000256" key="8">
    <source>
        <dbReference type="ARBA" id="ARBA00022806"/>
    </source>
</evidence>
<dbReference type="PROSITE" id="PS00028">
    <property type="entry name" value="ZINC_FINGER_C2H2_1"/>
    <property type="match status" value="1"/>
</dbReference>
<feature type="domain" description="RING-type" evidence="15">
    <location>
        <begin position="1510"/>
        <end position="1720"/>
    </location>
</feature>
<keyword evidence="17" id="KW-1185">Reference proteome</keyword>
<keyword evidence="6" id="KW-0833">Ubl conjugation pathway</keyword>
<dbReference type="CDD" id="cd20335">
    <property type="entry name" value="BRcat_RBR"/>
    <property type="match status" value="1"/>
</dbReference>
<dbReference type="InterPro" id="IPR056248">
    <property type="entry name" value="RBD_DEAH11/12"/>
</dbReference>
<dbReference type="PROSITE" id="PS00518">
    <property type="entry name" value="ZF_RING_1"/>
    <property type="match status" value="1"/>
</dbReference>
<evidence type="ECO:0000256" key="11">
    <source>
        <dbReference type="PROSITE-ProRule" id="PRU00175"/>
    </source>
</evidence>
<dbReference type="SMART" id="SM00847">
    <property type="entry name" value="HA2"/>
    <property type="match status" value="1"/>
</dbReference>
<dbReference type="Gene3D" id="3.30.40.10">
    <property type="entry name" value="Zinc/RING finger domain, C3HC4 (zinc finger)"/>
    <property type="match status" value="1"/>
</dbReference>
<dbReference type="Gene3D" id="1.20.120.1750">
    <property type="match status" value="1"/>
</dbReference>
<keyword evidence="3" id="KW-0677">Repeat</keyword>
<evidence type="ECO:0000259" key="13">
    <source>
        <dbReference type="PROSITE" id="PS51192"/>
    </source>
</evidence>
<evidence type="ECO:0000259" key="12">
    <source>
        <dbReference type="PROSITE" id="PS50089"/>
    </source>
</evidence>
<dbReference type="CDD" id="cd18791">
    <property type="entry name" value="SF2_C_RHA"/>
    <property type="match status" value="1"/>
</dbReference>
<dbReference type="SUPFAM" id="SSF52540">
    <property type="entry name" value="P-loop containing nucleoside triphosphate hydrolases"/>
    <property type="match status" value="1"/>
</dbReference>
<dbReference type="FunFam" id="1.20.120.1750:FF:000020">
    <property type="entry name" value="ATP-dependent RNA helicase DEAH12 chloroplastic"/>
    <property type="match status" value="1"/>
</dbReference>
<feature type="domain" description="Helicase C-terminal" evidence="14">
    <location>
        <begin position="437"/>
        <end position="612"/>
    </location>
</feature>
<dbReference type="Pfam" id="PF07717">
    <property type="entry name" value="OB_NTP_bind"/>
    <property type="match status" value="1"/>
</dbReference>
<dbReference type="Pfam" id="PF21010">
    <property type="entry name" value="HA2_C"/>
    <property type="match status" value="1"/>
</dbReference>
<keyword evidence="4" id="KW-0547">Nucleotide-binding</keyword>
<dbReference type="SMART" id="SM00490">
    <property type="entry name" value="HELICc"/>
    <property type="match status" value="1"/>
</dbReference>
<evidence type="ECO:0000256" key="7">
    <source>
        <dbReference type="ARBA" id="ARBA00022801"/>
    </source>
</evidence>
<name>A0A176VDV8_MARPO</name>
<dbReference type="InterPro" id="IPR044066">
    <property type="entry name" value="TRIAD_supradom"/>
</dbReference>
<dbReference type="Pfam" id="PF24471">
    <property type="entry name" value="KH_DEAH11"/>
    <property type="match status" value="1"/>
</dbReference>
<evidence type="ECO:0000256" key="6">
    <source>
        <dbReference type="ARBA" id="ARBA00022786"/>
    </source>
</evidence>
<dbReference type="InterPro" id="IPR007502">
    <property type="entry name" value="Helicase-assoc_dom"/>
</dbReference>
<dbReference type="InterPro" id="IPR002464">
    <property type="entry name" value="DNA/RNA_helicase_DEAH_CS"/>
</dbReference>
<evidence type="ECO:0000256" key="2">
    <source>
        <dbReference type="ARBA" id="ARBA00022723"/>
    </source>
</evidence>
<dbReference type="Gene3D" id="1.20.120.1080">
    <property type="match status" value="1"/>
</dbReference>
<keyword evidence="8" id="KW-0347">Helicase</keyword>
<dbReference type="InterPro" id="IPR014001">
    <property type="entry name" value="Helicase_ATP-bd"/>
</dbReference>
<dbReference type="InterPro" id="IPR017907">
    <property type="entry name" value="Znf_RING_CS"/>
</dbReference>
<dbReference type="PANTHER" id="PTHR18934">
    <property type="entry name" value="ATP-DEPENDENT RNA HELICASE"/>
    <property type="match status" value="1"/>
</dbReference>
<evidence type="ECO:0000259" key="14">
    <source>
        <dbReference type="PROSITE" id="PS51194"/>
    </source>
</evidence>
<dbReference type="Pfam" id="PF00271">
    <property type="entry name" value="Helicase_C"/>
    <property type="match status" value="1"/>
</dbReference>
<dbReference type="InterPro" id="IPR056244">
    <property type="entry name" value="RRM_DEAH11/12"/>
</dbReference>
<proteinExistence type="predicted"/>
<keyword evidence="7" id="KW-0378">Hydrolase</keyword>
<dbReference type="InterPro" id="IPR001841">
    <property type="entry name" value="Znf_RING"/>
</dbReference>
<dbReference type="Proteomes" id="UP000077202">
    <property type="component" value="Unassembled WGS sequence"/>
</dbReference>
<dbReference type="GO" id="GO:0005524">
    <property type="term" value="F:ATP binding"/>
    <property type="evidence" value="ECO:0007669"/>
    <property type="project" value="UniProtKB-KW"/>
</dbReference>
<dbReference type="Pfam" id="PF00270">
    <property type="entry name" value="DEAD"/>
    <property type="match status" value="1"/>
</dbReference>
<dbReference type="CDD" id="cd22585">
    <property type="entry name" value="Rcat_RBR_DEAH12-like"/>
    <property type="match status" value="1"/>
</dbReference>
<dbReference type="Pfam" id="PF24641">
    <property type="entry name" value="KH_DEAH11_2nd"/>
    <property type="match status" value="1"/>
</dbReference>
<dbReference type="SUPFAM" id="SSF57850">
    <property type="entry name" value="RING/U-box"/>
    <property type="match status" value="3"/>
</dbReference>
<dbReference type="PROSITE" id="PS51194">
    <property type="entry name" value="HELICASE_CTER"/>
    <property type="match status" value="1"/>
</dbReference>
<dbReference type="Gene3D" id="3.40.50.300">
    <property type="entry name" value="P-loop containing nucleotide triphosphate hydrolases"/>
    <property type="match status" value="2"/>
</dbReference>
<feature type="domain" description="RING-type" evidence="12">
    <location>
        <begin position="1514"/>
        <end position="1560"/>
    </location>
</feature>
<dbReference type="InterPro" id="IPR013087">
    <property type="entry name" value="Znf_C2H2_type"/>
</dbReference>
<reference evidence="16" key="1">
    <citation type="submission" date="2016-03" db="EMBL/GenBank/DDBJ databases">
        <title>Mechanisms controlling the formation of the plant cell surface in tip-growing cells are functionally conserved among land plants.</title>
        <authorList>
            <person name="Honkanen S."/>
            <person name="Jones V.A."/>
            <person name="Morieri G."/>
            <person name="Champion C."/>
            <person name="Hetherington A.J."/>
            <person name="Kelly S."/>
            <person name="Saint-Marcoux D."/>
            <person name="Proust H."/>
            <person name="Prescott H."/>
            <person name="Dolan L."/>
        </authorList>
    </citation>
    <scope>NUCLEOTIDE SEQUENCE [LARGE SCALE GENOMIC DNA]</scope>
    <source>
        <tissue evidence="16">Whole gametophyte</tissue>
    </source>
</reference>
<protein>
    <recommendedName>
        <fullName evidence="18">RNA helicase</fullName>
    </recommendedName>
</protein>
<keyword evidence="10" id="KW-0067">ATP-binding</keyword>
<evidence type="ECO:0000313" key="17">
    <source>
        <dbReference type="Proteomes" id="UP000077202"/>
    </source>
</evidence>
<keyword evidence="1" id="KW-0808">Transferase</keyword>
<dbReference type="InterPro" id="IPR013083">
    <property type="entry name" value="Znf_RING/FYVE/PHD"/>
</dbReference>
<evidence type="ECO:0000256" key="9">
    <source>
        <dbReference type="ARBA" id="ARBA00022833"/>
    </source>
</evidence>
<evidence type="ECO:0000256" key="5">
    <source>
        <dbReference type="ARBA" id="ARBA00022771"/>
    </source>
</evidence>
<dbReference type="GO" id="GO:0004386">
    <property type="term" value="F:helicase activity"/>
    <property type="evidence" value="ECO:0007669"/>
    <property type="project" value="UniProtKB-KW"/>
</dbReference>
<keyword evidence="5 11" id="KW-0863">Zinc-finger</keyword>
<dbReference type="Pfam" id="PF01485">
    <property type="entry name" value="IBR"/>
    <property type="match status" value="1"/>
</dbReference>
<dbReference type="GO" id="GO:0061630">
    <property type="term" value="F:ubiquitin protein ligase activity"/>
    <property type="evidence" value="ECO:0007669"/>
    <property type="project" value="UniProtKB-EC"/>
</dbReference>
<dbReference type="EMBL" id="LVLJ01003929">
    <property type="protein sequence ID" value="OAE19118.1"/>
    <property type="molecule type" value="Genomic_DNA"/>
</dbReference>
<evidence type="ECO:0000313" key="16">
    <source>
        <dbReference type="EMBL" id="OAE19118.1"/>
    </source>
</evidence>
<evidence type="ECO:0000256" key="4">
    <source>
        <dbReference type="ARBA" id="ARBA00022741"/>
    </source>
</evidence>
<dbReference type="InterPro" id="IPR002867">
    <property type="entry name" value="IBR_dom"/>
</dbReference>
<dbReference type="PROSITE" id="PS51192">
    <property type="entry name" value="HELICASE_ATP_BIND_1"/>
    <property type="match status" value="1"/>
</dbReference>
<dbReference type="GO" id="GO:0016787">
    <property type="term" value="F:hydrolase activity"/>
    <property type="evidence" value="ECO:0007669"/>
    <property type="project" value="UniProtKB-KW"/>
</dbReference>
<dbReference type="PROSITE" id="PS00690">
    <property type="entry name" value="DEAH_ATP_HELICASE"/>
    <property type="match status" value="1"/>
</dbReference>
<evidence type="ECO:0000256" key="3">
    <source>
        <dbReference type="ARBA" id="ARBA00022737"/>
    </source>
</evidence>
<dbReference type="CDD" id="cd17917">
    <property type="entry name" value="DEXHc_RHA-like"/>
    <property type="match status" value="1"/>
</dbReference>
<dbReference type="InterPro" id="IPR011545">
    <property type="entry name" value="DEAD/DEAH_box_helicase_dom"/>
</dbReference>
<evidence type="ECO:0000259" key="15">
    <source>
        <dbReference type="PROSITE" id="PS51873"/>
    </source>
</evidence>
<organism evidence="16 17">
    <name type="scientific">Marchantia polymorpha subsp. ruderalis</name>
    <dbReference type="NCBI Taxonomy" id="1480154"/>
    <lineage>
        <taxon>Eukaryota</taxon>
        <taxon>Viridiplantae</taxon>
        <taxon>Streptophyta</taxon>
        <taxon>Embryophyta</taxon>
        <taxon>Marchantiophyta</taxon>
        <taxon>Marchantiopsida</taxon>
        <taxon>Marchantiidae</taxon>
        <taxon>Marchantiales</taxon>
        <taxon>Marchantiaceae</taxon>
        <taxon>Marchantia</taxon>
    </lineage>
</organism>
<dbReference type="SMART" id="SM00487">
    <property type="entry name" value="DEXDc"/>
    <property type="match status" value="1"/>
</dbReference>
<accession>A0A176VDV8</accession>
<feature type="domain" description="Helicase ATP-binding" evidence="13">
    <location>
        <begin position="247"/>
        <end position="414"/>
    </location>
</feature>
<dbReference type="Pfam" id="PF26200">
    <property type="entry name" value="Rcat_RNF216"/>
    <property type="match status" value="1"/>
</dbReference>
<evidence type="ECO:0000256" key="1">
    <source>
        <dbReference type="ARBA" id="ARBA00022679"/>
    </source>
</evidence>
<comment type="caution">
    <text evidence="16">The sequence shown here is derived from an EMBL/GenBank/DDBJ whole genome shotgun (WGS) entry which is preliminary data.</text>
</comment>
<dbReference type="Pfam" id="PF24637">
    <property type="entry name" value="RRM_DEAH11"/>
    <property type="match status" value="1"/>
</dbReference>
<dbReference type="InterPro" id="IPR056245">
    <property type="entry name" value="KH_DEAH11/12"/>
</dbReference>
<dbReference type="PROSITE" id="PS50089">
    <property type="entry name" value="ZF_RING_2"/>
    <property type="match status" value="1"/>
</dbReference>
<dbReference type="GO" id="GO:0008270">
    <property type="term" value="F:zinc ion binding"/>
    <property type="evidence" value="ECO:0007669"/>
    <property type="project" value="UniProtKB-KW"/>
</dbReference>
<sequence length="1879" mass="209946">MDMQVAADFSAMTLNESLWANQVELYAGDGRKGSRGRSGSELLDWITLQGTCPNVVYMNVNPDTAHDDRVASIVLADFSSALKSVARLWELRLQGLHQFTPVMGITADKMDSILKPVFLEHINSLLDEHGRELIAQEEKLLFETSQTNAKLKKFHSEENFRALKAVVKDLSFRHEQIILKLSEFRNAMECLRTIITSLGSEDEVAQEIPVFALRPDWTWPQLHCIIQRECDRLHAQLPLYARRSDIISLLSSNQVVVLVGETGSGKSTQLLQYLYDAGYAGGGRSIVCTQPRKVAALNLTQRVKEESDGCYNRPFPVGCVTGSNAQSYAHLADTNFTTDFILLQFCLIDPLLSTFSCVVVDEAHERSLNTDLLLAMLKSALSQRPDLKVVIMSATADAELLSAYFGCGDILRVPGRNFPVHVIYEEGERPEEWYDDYMKRAVKKVKSIHENEPEGNILAFLTSPAEVDWACGQFSDPSALVLPLHGKLQYEDLRRVFQENVPGRRKIVFATNFAETSLTIPDVKYVVDCGLAKESTFDPKKGMNVLQVGKIDQSSAVQRAGRAGRTQVGVCYRLYGESEFEGFASHRLPEIRRVHLGVAILKLLALGIKEIENFDFVESPDPQAIHLALLVLDQLGAVKQDPGTGDRYLTRLGWNLVKLAVEPRLGKILLDSIQQGFGQEGLVIAALMSNSGSVFYRSGSEEVKERADRLKMRFCHPHGELFTLMSVYQEWESQPDRLRNQWCLRNSISSKAMKRCQDQVMEMRNCLRYELKINVPSTSKWSPAQPRESSTPLRKIIFEALAGNLAVFTGHDRLGYTVLSSGQQALLHPSSSILVFGLTPDFVVYGEILHTSNTFLDLVTVVEPEWIQPLSWSLQYDVGALKASIMRQWVVQMTSGNFLSRVSGKQGQNLSLLKQAIQEKHHERCMIDLSYESNTMSVYTTPKQMGVAQKLVQRLIEREKRWLEHEALEKPVVTTGTKNPTPAILVGAGAAVRDVLMPGEYASVEILYEGSSGLDENDDEQLLEIFDLCGEGLAGFDKQCRRSPKDQGPHKWGVVRFRSSVIARTAVKVLNGLSLNKGKIQLIVRPPDESSTNSFNRVPLPAVKATLAWARRKRKGWATVRCDPKDTPTLMEAVVNNPSKGGVYVHVKPDRSKENSIFLIGLDPNVDEDSLQEILLKISGCRILDCYMPRSPAPISQPSVKEVQEEIVQLISAFVPTDKFHVLVFEPKERDYVARAEIRFDESVHEGATAALGTLEGLVLSGCKQWQAITCRRMFSSQVHISRLMCGVLKQDLEDLVTALQLKHRDARIIMSSRESGAQRVQVSAPSLAVVAGCKCLLEKLMEGQAVTGEDLDESAVRLLFTKRGSQISRAVEVKTKTLVLCDKRTQVARIYGPPANKAIALKEMVSRLKKLDSIVKSRQIPLRGEGLPPGLMREVVKTFGLDLQGLRSLAGGDVKLNIDHRTHLLSVYGEDVDAVVKVQTAVADMAQRLILTSSHTRPTGDIARQWRHGADECSICFCPMEDKYSLEACGHGFCRSCLLDQINASIRHRDGFPLTCAHDGCQQLFVIADITRLLTFEQQDELYRASLSAFVAQHPLAYRYCTTADCPNVYRVTTTGDRFACAACSLQICTACHVEYHEDLSCEEYERYKLDPDESLQAWREGKIDVKNCPSCGSVIEKVDGCNHMVCLCGNHVCWVCLKDFVDASHCYDHLRSAHDGFDFIVGGVEFHAQSDRLNVLNQLLPKLWSKDDHYQSLFAEINQDSFGRINYHTVESANFRKLSDYYRPAPANVSKSSPFESERAMRHSSAAMYATAFDGNDVILGSVQRNDDHLLSGTESTLCQRELLRGEKRQLFSGCSGSNILEAEPLYMSTFSIESMH</sequence>
<dbReference type="Pfam" id="PF24475">
    <property type="entry name" value="RBD_DEAH11"/>
    <property type="match status" value="1"/>
</dbReference>